<dbReference type="Pfam" id="PF13692">
    <property type="entry name" value="Glyco_trans_1_4"/>
    <property type="match status" value="1"/>
</dbReference>
<evidence type="ECO:0000259" key="4">
    <source>
        <dbReference type="Pfam" id="PF13439"/>
    </source>
</evidence>
<sequence length="426" mass="45291">MITAPDQRTRPLDIALLSLHTSPMMQPGQGDAGGMNVYVRHLADSLTDLGHRVDLITVWRASEHPDELVPEAEAQWSQIRPGLRLLEVVLPQTVRATKEQMAQYLEAITQTIRETYASTAGSAPDVVHGHYWLSAVVALELAQAWQVPAVNTFHTTALAKNQRAGSGETAEPVARVDGESTAIRDGSAVITNTTSEAHDLQRLYGASPSTVHVIPPGVDISIFHPDDDAAHASESPTGERAFVIGFAGRLQALKGPQVLVEALGLIRSEHPDTAVQAWIAGVGAPEFTADLRAQIADAGLTDSVELMGSIPVTELAARFRSSDVVVVPSSSETFGLVALEAQACGTPVVATDVDGLQYAVEDGVTGWLLPDRSPRTWAQALVEIAADPLERQRRAVAAASRAQKFSWEATAGAHVNLYHGVGAGGF</sequence>
<dbReference type="InterPro" id="IPR028098">
    <property type="entry name" value="Glyco_trans_4-like_N"/>
</dbReference>
<evidence type="ECO:0000313" key="6">
    <source>
        <dbReference type="Proteomes" id="UP000521379"/>
    </source>
</evidence>
<evidence type="ECO:0000256" key="1">
    <source>
        <dbReference type="ARBA" id="ARBA00021292"/>
    </source>
</evidence>
<dbReference type="PANTHER" id="PTHR45947:SF3">
    <property type="entry name" value="SULFOQUINOVOSYL TRANSFERASE SQD2"/>
    <property type="match status" value="1"/>
</dbReference>
<dbReference type="Proteomes" id="UP000521379">
    <property type="component" value="Unassembled WGS sequence"/>
</dbReference>
<evidence type="ECO:0000256" key="3">
    <source>
        <dbReference type="ARBA" id="ARBA00022679"/>
    </source>
</evidence>
<dbReference type="SUPFAM" id="SSF53756">
    <property type="entry name" value="UDP-Glycosyltransferase/glycogen phosphorylase"/>
    <property type="match status" value="1"/>
</dbReference>
<evidence type="ECO:0000256" key="2">
    <source>
        <dbReference type="ARBA" id="ARBA00022676"/>
    </source>
</evidence>
<keyword evidence="2" id="KW-0328">Glycosyltransferase</keyword>
<dbReference type="EMBL" id="JAAVUN010000015">
    <property type="protein sequence ID" value="NKE10042.1"/>
    <property type="molecule type" value="Genomic_DNA"/>
</dbReference>
<dbReference type="RefSeq" id="WP_119933001.1">
    <property type="nucleotide sequence ID" value="NZ_JAAVUN010000015.1"/>
</dbReference>
<protein>
    <recommendedName>
        <fullName evidence="1">D-inositol 3-phosphate glycosyltransferase</fullName>
    </recommendedName>
</protein>
<keyword evidence="3 5" id="KW-0808">Transferase</keyword>
<dbReference type="PANTHER" id="PTHR45947">
    <property type="entry name" value="SULFOQUINOVOSYL TRANSFERASE SQD2"/>
    <property type="match status" value="1"/>
</dbReference>
<evidence type="ECO:0000313" key="5">
    <source>
        <dbReference type="EMBL" id="NKE10042.1"/>
    </source>
</evidence>
<name>A0A846TWB6_9MICC</name>
<reference evidence="5 6" key="1">
    <citation type="submission" date="2020-02" db="EMBL/GenBank/DDBJ databases">
        <authorList>
            <person name="Sun Q."/>
        </authorList>
    </citation>
    <scope>NUCLEOTIDE SEQUENCE [LARGE SCALE GENOMIC DNA]</scope>
    <source>
        <strain evidence="5 6">YIM 13062</strain>
    </source>
</reference>
<dbReference type="AlphaFoldDB" id="A0A846TWB6"/>
<accession>A0A846TWB6</accession>
<dbReference type="GO" id="GO:1901137">
    <property type="term" value="P:carbohydrate derivative biosynthetic process"/>
    <property type="evidence" value="ECO:0007669"/>
    <property type="project" value="UniProtKB-ARBA"/>
</dbReference>
<gene>
    <name evidence="5" type="ORF">GTW58_08870</name>
</gene>
<proteinExistence type="predicted"/>
<keyword evidence="6" id="KW-1185">Reference proteome</keyword>
<feature type="domain" description="Glycosyltransferase subfamily 4-like N-terminal" evidence="4">
    <location>
        <begin position="33"/>
        <end position="221"/>
    </location>
</feature>
<dbReference type="Pfam" id="PF13439">
    <property type="entry name" value="Glyco_transf_4"/>
    <property type="match status" value="1"/>
</dbReference>
<dbReference type="Gene3D" id="3.40.50.2000">
    <property type="entry name" value="Glycogen Phosphorylase B"/>
    <property type="match status" value="2"/>
</dbReference>
<dbReference type="InterPro" id="IPR050194">
    <property type="entry name" value="Glycosyltransferase_grp1"/>
</dbReference>
<comment type="caution">
    <text evidence="5">The sequence shown here is derived from an EMBL/GenBank/DDBJ whole genome shotgun (WGS) entry which is preliminary data.</text>
</comment>
<organism evidence="5 6">
    <name type="scientific">Kocuria subflava</name>
    <dbReference type="NCBI Taxonomy" id="1736139"/>
    <lineage>
        <taxon>Bacteria</taxon>
        <taxon>Bacillati</taxon>
        <taxon>Actinomycetota</taxon>
        <taxon>Actinomycetes</taxon>
        <taxon>Micrococcales</taxon>
        <taxon>Micrococcaceae</taxon>
        <taxon>Kocuria</taxon>
    </lineage>
</organism>
<dbReference type="GO" id="GO:0016757">
    <property type="term" value="F:glycosyltransferase activity"/>
    <property type="evidence" value="ECO:0007669"/>
    <property type="project" value="UniProtKB-KW"/>
</dbReference>